<dbReference type="Pfam" id="PF03564">
    <property type="entry name" value="DUF1759"/>
    <property type="match status" value="1"/>
</dbReference>
<dbReference type="EMBL" id="BMAO01031066">
    <property type="protein sequence ID" value="GFQ72061.1"/>
    <property type="molecule type" value="Genomic_DNA"/>
</dbReference>
<organism evidence="1 2">
    <name type="scientific">Trichonephila clavata</name>
    <name type="common">Joro spider</name>
    <name type="synonym">Nephila clavata</name>
    <dbReference type="NCBI Taxonomy" id="2740835"/>
    <lineage>
        <taxon>Eukaryota</taxon>
        <taxon>Metazoa</taxon>
        <taxon>Ecdysozoa</taxon>
        <taxon>Arthropoda</taxon>
        <taxon>Chelicerata</taxon>
        <taxon>Arachnida</taxon>
        <taxon>Araneae</taxon>
        <taxon>Araneomorphae</taxon>
        <taxon>Entelegynae</taxon>
        <taxon>Araneoidea</taxon>
        <taxon>Nephilidae</taxon>
        <taxon>Trichonephila</taxon>
    </lineage>
</organism>
<comment type="caution">
    <text evidence="1">The sequence shown here is derived from an EMBL/GenBank/DDBJ whole genome shotgun (WGS) entry which is preliminary data.</text>
</comment>
<dbReference type="AlphaFoldDB" id="A0A8X6KG46"/>
<dbReference type="Proteomes" id="UP000887116">
    <property type="component" value="Unassembled WGS sequence"/>
</dbReference>
<gene>
    <name evidence="1" type="primary">X975_22733</name>
    <name evidence="1" type="ORF">TNCT_644371</name>
</gene>
<evidence type="ECO:0000313" key="1">
    <source>
        <dbReference type="EMBL" id="GFQ72061.1"/>
    </source>
</evidence>
<protein>
    <submittedName>
        <fullName evidence="1">Transposable element Tc1 transposase</fullName>
    </submittedName>
</protein>
<name>A0A8X6KG46_TRICU</name>
<keyword evidence="2" id="KW-1185">Reference proteome</keyword>
<dbReference type="PANTHER" id="PTHR47331">
    <property type="entry name" value="PHD-TYPE DOMAIN-CONTAINING PROTEIN"/>
    <property type="match status" value="1"/>
</dbReference>
<dbReference type="PANTHER" id="PTHR47331:SF1">
    <property type="entry name" value="GAG-LIKE PROTEIN"/>
    <property type="match status" value="1"/>
</dbReference>
<evidence type="ECO:0000313" key="2">
    <source>
        <dbReference type="Proteomes" id="UP000887116"/>
    </source>
</evidence>
<proteinExistence type="predicted"/>
<reference evidence="1" key="1">
    <citation type="submission" date="2020-07" db="EMBL/GenBank/DDBJ databases">
        <title>Multicomponent nature underlies the extraordinary mechanical properties of spider dragline silk.</title>
        <authorList>
            <person name="Kono N."/>
            <person name="Nakamura H."/>
            <person name="Mori M."/>
            <person name="Yoshida Y."/>
            <person name="Ohtoshi R."/>
            <person name="Malay A.D."/>
            <person name="Moran D.A.P."/>
            <person name="Tomita M."/>
            <person name="Numata K."/>
            <person name="Arakawa K."/>
        </authorList>
    </citation>
    <scope>NUCLEOTIDE SEQUENCE</scope>
</reference>
<dbReference type="InterPro" id="IPR005312">
    <property type="entry name" value="DUF1759"/>
</dbReference>
<dbReference type="OrthoDB" id="6424102at2759"/>
<accession>A0A8X6KG46</accession>
<sequence>MPRSWVSFWAQFCRIHEDESIMEEDKFKYVLSSLKPKTKARDIVENYPPSKDNYPKVIEHLMSRFGRKDLLIEVYIRDFLALGVPTYLVWDRYILNREIKEEDPVLTKEKVLENLMSFLRHEVEGEEHRVLAETAFGSEIKRKDPHKQVQKDEPTAATLFANTSAGKICCVFCDRSHPSQDCQKLSSMNYENRKLQVMRQRCCLVCLKPGHMAKKCHSNVKSLICERRHYALLCPDLRKDTNSYSKVKVADEKQKSTEVLLTNLPSEREIYLKTITVRLRHKGTELCVRALMDDGSHRSYIEKSLAAELNLSPYGKEILSQGLFVVEFLLLLNMVDLLSLLKV</sequence>